<dbReference type="OrthoDB" id="9813056at2"/>
<dbReference type="Pfam" id="PF03466">
    <property type="entry name" value="LysR_substrate"/>
    <property type="match status" value="1"/>
</dbReference>
<dbReference type="Gene3D" id="3.40.190.290">
    <property type="match status" value="1"/>
</dbReference>
<evidence type="ECO:0000313" key="6">
    <source>
        <dbReference type="EMBL" id="PRH87241.1"/>
    </source>
</evidence>
<dbReference type="Proteomes" id="UP000237682">
    <property type="component" value="Unassembled WGS sequence"/>
</dbReference>
<sequence>MKLDGIASFVAVAEAGSISEAARSLRLSKSVVSERLGELERSVGTILLHRTTRRLSVTEDGAAFLERAKRIVREVEEAAADLAERRGTLAGPMRIAAPITFGRLHLGPALFPFLAAHPQVELILDLDDRRVDIASGAYDGVIRHGVIADTRLMVWRLAPSRRFLVASADYLDREGTPRSIGELDRHKGLFYSNRGAADWRFLGPDGVEIVRAKVALRVNNGDMIRDAAIAGLGIGLLPTFIAGPEIRAGRLKLIDIGIRSEPEFVFLAHPEGRRPSAKLRALAEHLKRSFGDPPYWEEGMSIAAST</sequence>
<dbReference type="GO" id="GO:0006351">
    <property type="term" value="P:DNA-templated transcription"/>
    <property type="evidence" value="ECO:0007669"/>
    <property type="project" value="TreeGrafter"/>
</dbReference>
<evidence type="ECO:0000256" key="1">
    <source>
        <dbReference type="ARBA" id="ARBA00009437"/>
    </source>
</evidence>
<dbReference type="InterPro" id="IPR036390">
    <property type="entry name" value="WH_DNA-bd_sf"/>
</dbReference>
<dbReference type="InterPro" id="IPR058163">
    <property type="entry name" value="LysR-type_TF_proteobact-type"/>
</dbReference>
<dbReference type="SUPFAM" id="SSF53850">
    <property type="entry name" value="Periplasmic binding protein-like II"/>
    <property type="match status" value="1"/>
</dbReference>
<dbReference type="PANTHER" id="PTHR30537:SF5">
    <property type="entry name" value="HTH-TYPE TRANSCRIPTIONAL ACTIVATOR TTDR-RELATED"/>
    <property type="match status" value="1"/>
</dbReference>
<dbReference type="Gene3D" id="1.10.10.10">
    <property type="entry name" value="Winged helix-like DNA-binding domain superfamily/Winged helix DNA-binding domain"/>
    <property type="match status" value="1"/>
</dbReference>
<dbReference type="GO" id="GO:0003700">
    <property type="term" value="F:DNA-binding transcription factor activity"/>
    <property type="evidence" value="ECO:0007669"/>
    <property type="project" value="InterPro"/>
</dbReference>
<keyword evidence="2" id="KW-0805">Transcription regulation</keyword>
<comment type="caution">
    <text evidence="6">The sequence shown here is derived from an EMBL/GenBank/DDBJ whole genome shotgun (WGS) entry which is preliminary data.</text>
</comment>
<dbReference type="AlphaFoldDB" id="A0A2S9QD21"/>
<dbReference type="CDD" id="cd08422">
    <property type="entry name" value="PBP2_CrgA_like"/>
    <property type="match status" value="1"/>
</dbReference>
<dbReference type="FunFam" id="1.10.10.10:FF:000001">
    <property type="entry name" value="LysR family transcriptional regulator"/>
    <property type="match status" value="1"/>
</dbReference>
<dbReference type="SUPFAM" id="SSF46785">
    <property type="entry name" value="Winged helix' DNA-binding domain"/>
    <property type="match status" value="1"/>
</dbReference>
<dbReference type="RefSeq" id="WP_105862180.1">
    <property type="nucleotide sequence ID" value="NZ_PUEJ01000004.1"/>
</dbReference>
<proteinExistence type="inferred from homology"/>
<dbReference type="GO" id="GO:0043565">
    <property type="term" value="F:sequence-specific DNA binding"/>
    <property type="evidence" value="ECO:0007669"/>
    <property type="project" value="TreeGrafter"/>
</dbReference>
<protein>
    <submittedName>
        <fullName evidence="6">LysR family transcriptional regulator</fullName>
    </submittedName>
</protein>
<dbReference type="Pfam" id="PF00126">
    <property type="entry name" value="HTH_1"/>
    <property type="match status" value="1"/>
</dbReference>
<dbReference type="InterPro" id="IPR000847">
    <property type="entry name" value="LysR_HTH_N"/>
</dbReference>
<evidence type="ECO:0000313" key="7">
    <source>
        <dbReference type="Proteomes" id="UP000237682"/>
    </source>
</evidence>
<evidence type="ECO:0000259" key="5">
    <source>
        <dbReference type="PROSITE" id="PS50931"/>
    </source>
</evidence>
<keyword evidence="7" id="KW-1185">Reference proteome</keyword>
<evidence type="ECO:0000256" key="2">
    <source>
        <dbReference type="ARBA" id="ARBA00023015"/>
    </source>
</evidence>
<keyword evidence="3" id="KW-0238">DNA-binding</keyword>
<name>A0A2S9QD21_9HYPH</name>
<dbReference type="EMBL" id="PUEJ01000004">
    <property type="protein sequence ID" value="PRH87241.1"/>
    <property type="molecule type" value="Genomic_DNA"/>
</dbReference>
<evidence type="ECO:0000256" key="4">
    <source>
        <dbReference type="ARBA" id="ARBA00023163"/>
    </source>
</evidence>
<gene>
    <name evidence="6" type="ORF">C5L14_11435</name>
</gene>
<reference evidence="6 7" key="1">
    <citation type="submission" date="2018-02" db="EMBL/GenBank/DDBJ databases">
        <title>Whole genome sequencing of endophytic bacterium.</title>
        <authorList>
            <person name="Eedara R."/>
            <person name="Podile A.R."/>
        </authorList>
    </citation>
    <scope>NUCLEOTIDE SEQUENCE [LARGE SCALE GENOMIC DNA]</scope>
    <source>
        <strain evidence="6 7">RP1T</strain>
    </source>
</reference>
<keyword evidence="4" id="KW-0804">Transcription</keyword>
<evidence type="ECO:0000256" key="3">
    <source>
        <dbReference type="ARBA" id="ARBA00023125"/>
    </source>
</evidence>
<dbReference type="PROSITE" id="PS50931">
    <property type="entry name" value="HTH_LYSR"/>
    <property type="match status" value="1"/>
</dbReference>
<dbReference type="PANTHER" id="PTHR30537">
    <property type="entry name" value="HTH-TYPE TRANSCRIPTIONAL REGULATOR"/>
    <property type="match status" value="1"/>
</dbReference>
<comment type="similarity">
    <text evidence="1">Belongs to the LysR transcriptional regulatory family.</text>
</comment>
<dbReference type="InterPro" id="IPR005119">
    <property type="entry name" value="LysR_subst-bd"/>
</dbReference>
<accession>A0A2S9QD21</accession>
<dbReference type="InterPro" id="IPR036388">
    <property type="entry name" value="WH-like_DNA-bd_sf"/>
</dbReference>
<organism evidence="6 7">
    <name type="scientific">Labrys okinawensis</name>
    <dbReference type="NCBI Taxonomy" id="346911"/>
    <lineage>
        <taxon>Bacteria</taxon>
        <taxon>Pseudomonadati</taxon>
        <taxon>Pseudomonadota</taxon>
        <taxon>Alphaproteobacteria</taxon>
        <taxon>Hyphomicrobiales</taxon>
        <taxon>Xanthobacteraceae</taxon>
        <taxon>Labrys</taxon>
    </lineage>
</organism>
<feature type="domain" description="HTH lysR-type" evidence="5">
    <location>
        <begin position="1"/>
        <end position="58"/>
    </location>
</feature>